<dbReference type="EMBL" id="JADFTS010000003">
    <property type="protein sequence ID" value="KAF9614908.1"/>
    <property type="molecule type" value="Genomic_DNA"/>
</dbReference>
<keyword evidence="1" id="KW-0732">Signal</keyword>
<evidence type="ECO:0000313" key="2">
    <source>
        <dbReference type="EMBL" id="KAF9614908.1"/>
    </source>
</evidence>
<accession>A0A835IFP7</accession>
<reference evidence="2 3" key="1">
    <citation type="submission" date="2020-10" db="EMBL/GenBank/DDBJ databases">
        <title>The Coptis chinensis genome and diversification of protoberbering-type alkaloids.</title>
        <authorList>
            <person name="Wang B."/>
            <person name="Shu S."/>
            <person name="Song C."/>
            <person name="Liu Y."/>
        </authorList>
    </citation>
    <scope>NUCLEOTIDE SEQUENCE [LARGE SCALE GENOMIC DNA]</scope>
    <source>
        <strain evidence="2">HL-2020</strain>
        <tissue evidence="2">Leaf</tissue>
    </source>
</reference>
<comment type="caution">
    <text evidence="2">The sequence shown here is derived from an EMBL/GenBank/DDBJ whole genome shotgun (WGS) entry which is preliminary data.</text>
</comment>
<feature type="chain" id="PRO_5032921083" evidence="1">
    <location>
        <begin position="26"/>
        <end position="103"/>
    </location>
</feature>
<dbReference type="AlphaFoldDB" id="A0A835IFP7"/>
<evidence type="ECO:0000313" key="3">
    <source>
        <dbReference type="Proteomes" id="UP000631114"/>
    </source>
</evidence>
<dbReference type="Proteomes" id="UP000631114">
    <property type="component" value="Unassembled WGS sequence"/>
</dbReference>
<proteinExistence type="predicted"/>
<sequence>MHTGPNVRTHGFWIVGSLLPNLTLVSVGDYKLSVLSFLEALDDSQRWWAGYSNSKESHLCFTDYCQAKAIGACLHGRDPAPKGALGGIYGVLNKKRGHVFEKM</sequence>
<gene>
    <name evidence="2" type="ORF">IFM89_021265</name>
</gene>
<organism evidence="2 3">
    <name type="scientific">Coptis chinensis</name>
    <dbReference type="NCBI Taxonomy" id="261450"/>
    <lineage>
        <taxon>Eukaryota</taxon>
        <taxon>Viridiplantae</taxon>
        <taxon>Streptophyta</taxon>
        <taxon>Embryophyta</taxon>
        <taxon>Tracheophyta</taxon>
        <taxon>Spermatophyta</taxon>
        <taxon>Magnoliopsida</taxon>
        <taxon>Ranunculales</taxon>
        <taxon>Ranunculaceae</taxon>
        <taxon>Coptidoideae</taxon>
        <taxon>Coptis</taxon>
    </lineage>
</organism>
<evidence type="ECO:0000256" key="1">
    <source>
        <dbReference type="SAM" id="SignalP"/>
    </source>
</evidence>
<protein>
    <submittedName>
        <fullName evidence="2">Uncharacterized protein</fullName>
    </submittedName>
</protein>
<feature type="signal peptide" evidence="1">
    <location>
        <begin position="1"/>
        <end position="25"/>
    </location>
</feature>
<keyword evidence="3" id="KW-1185">Reference proteome</keyword>
<name>A0A835IFP7_9MAGN</name>